<evidence type="ECO:0000256" key="1">
    <source>
        <dbReference type="SAM" id="SignalP"/>
    </source>
</evidence>
<keyword evidence="3" id="KW-1185">Reference proteome</keyword>
<accession>A0AAN7YY70</accession>
<name>A0AAN7YY70_9MYCE</name>
<feature type="chain" id="PRO_5043033719" evidence="1">
    <location>
        <begin position="23"/>
        <end position="516"/>
    </location>
</feature>
<evidence type="ECO:0000313" key="2">
    <source>
        <dbReference type="EMBL" id="KAK5576755.1"/>
    </source>
</evidence>
<comment type="caution">
    <text evidence="2">The sequence shown here is derived from an EMBL/GenBank/DDBJ whole genome shotgun (WGS) entry which is preliminary data.</text>
</comment>
<evidence type="ECO:0000313" key="3">
    <source>
        <dbReference type="Proteomes" id="UP001344447"/>
    </source>
</evidence>
<reference evidence="2 3" key="1">
    <citation type="submission" date="2023-11" db="EMBL/GenBank/DDBJ databases">
        <title>Dfirmibasis_genome.</title>
        <authorList>
            <person name="Edelbroek B."/>
            <person name="Kjellin J."/>
            <person name="Jerlstrom-Hultqvist J."/>
            <person name="Soderbom F."/>
        </authorList>
    </citation>
    <scope>NUCLEOTIDE SEQUENCE [LARGE SCALE GENOMIC DNA]</scope>
    <source>
        <strain evidence="2 3">TNS-C-14</strain>
    </source>
</reference>
<gene>
    <name evidence="2" type="ORF">RB653_007899</name>
</gene>
<protein>
    <submittedName>
        <fullName evidence="2">Uncharacterized protein</fullName>
    </submittedName>
</protein>
<proteinExistence type="predicted"/>
<dbReference type="EMBL" id="JAVFKY010000005">
    <property type="protein sequence ID" value="KAK5576755.1"/>
    <property type="molecule type" value="Genomic_DNA"/>
</dbReference>
<sequence>MLNNKLFVKLFLLTLSLIGINSISIPIEKEIIQKIELPLFFKSYSKDHLNHGSVNNEKYLTIIQHIKENGHIVELFDEKNEDSEEFNNVVFIGGKNLLSNLSLIKKNIERRFPMIFLNVNEKDKNVFCSLVKNVCILKGEHNILGYLPKSKDSFKYHSVFNWMNDYKMGETEVVSVGYNVQSNSVFLNNQTVETIIGDFNSEYKSMTNSLLLQLLNQVGGPTPSLVPPTNDTLPFSYFENTYPVSFQSSIYPAVASKVSEQTFSLSLTNHIYLYKDVPNGLIYSVIYQDGYMLPGDQLGINNPKVAIGSFTTSFGISNTLSFANGQSPSGDLFNLEASSPQTVDQTHTVTNEVSTDMSIGVSFDVNPDGGGGGASFEETWSSSSSETNTITDYGVNEMSNPVTMESAWMYHQQFPFDVYTWGYENFGDWYQSAYDGNCDIATPPPLSTSTLQTSTSWKWKFDDSLVENDSLQVILSTSFSLSYSMISCPGFYTSHHKLFYCQTSGSSDQSYDFNGF</sequence>
<keyword evidence="1" id="KW-0732">Signal</keyword>
<dbReference type="AlphaFoldDB" id="A0AAN7YY70"/>
<feature type="signal peptide" evidence="1">
    <location>
        <begin position="1"/>
        <end position="22"/>
    </location>
</feature>
<organism evidence="2 3">
    <name type="scientific">Dictyostelium firmibasis</name>
    <dbReference type="NCBI Taxonomy" id="79012"/>
    <lineage>
        <taxon>Eukaryota</taxon>
        <taxon>Amoebozoa</taxon>
        <taxon>Evosea</taxon>
        <taxon>Eumycetozoa</taxon>
        <taxon>Dictyostelia</taxon>
        <taxon>Dictyosteliales</taxon>
        <taxon>Dictyosteliaceae</taxon>
        <taxon>Dictyostelium</taxon>
    </lineage>
</organism>
<dbReference type="Proteomes" id="UP001344447">
    <property type="component" value="Unassembled WGS sequence"/>
</dbReference>